<dbReference type="InterPro" id="IPR050863">
    <property type="entry name" value="CenT-Element_Derived"/>
</dbReference>
<dbReference type="InterPro" id="IPR009057">
    <property type="entry name" value="Homeodomain-like_sf"/>
</dbReference>
<dbReference type="PROSITE" id="PS51253">
    <property type="entry name" value="HTH_CENPB"/>
    <property type="match status" value="1"/>
</dbReference>
<feature type="non-terminal residue" evidence="4">
    <location>
        <position position="443"/>
    </location>
</feature>
<proteinExistence type="predicted"/>
<dbReference type="InterPro" id="IPR004875">
    <property type="entry name" value="DDE_SF_endonuclease_dom"/>
</dbReference>
<dbReference type="Pfam" id="PF03221">
    <property type="entry name" value="HTH_Tnp_Tc5"/>
    <property type="match status" value="1"/>
</dbReference>
<dbReference type="Pfam" id="PF03184">
    <property type="entry name" value="DDE_1"/>
    <property type="match status" value="1"/>
</dbReference>
<dbReference type="Gene3D" id="1.10.10.60">
    <property type="entry name" value="Homeodomain-like"/>
    <property type="match status" value="1"/>
</dbReference>
<keyword evidence="1" id="KW-0238">DNA-binding</keyword>
<accession>A0A9N9ER77</accession>
<feature type="region of interest" description="Disordered" evidence="2">
    <location>
        <begin position="420"/>
        <end position="443"/>
    </location>
</feature>
<dbReference type="OrthoDB" id="2433378at2759"/>
<evidence type="ECO:0000313" key="5">
    <source>
        <dbReference type="Proteomes" id="UP000789405"/>
    </source>
</evidence>
<gene>
    <name evidence="4" type="ORF">DERYTH_LOCUS12155</name>
</gene>
<dbReference type="GO" id="GO:0005634">
    <property type="term" value="C:nucleus"/>
    <property type="evidence" value="ECO:0007669"/>
    <property type="project" value="TreeGrafter"/>
</dbReference>
<dbReference type="PANTHER" id="PTHR19303">
    <property type="entry name" value="TRANSPOSON"/>
    <property type="match status" value="1"/>
</dbReference>
<reference evidence="4" key="1">
    <citation type="submission" date="2021-06" db="EMBL/GenBank/DDBJ databases">
        <authorList>
            <person name="Kallberg Y."/>
            <person name="Tangrot J."/>
            <person name="Rosling A."/>
        </authorList>
    </citation>
    <scope>NUCLEOTIDE SEQUENCE</scope>
    <source>
        <strain evidence="4">MA453B</strain>
    </source>
</reference>
<dbReference type="Proteomes" id="UP000789405">
    <property type="component" value="Unassembled WGS sequence"/>
</dbReference>
<evidence type="ECO:0000256" key="1">
    <source>
        <dbReference type="ARBA" id="ARBA00023125"/>
    </source>
</evidence>
<evidence type="ECO:0000259" key="3">
    <source>
        <dbReference type="PROSITE" id="PS51253"/>
    </source>
</evidence>
<protein>
    <submittedName>
        <fullName evidence="4">20221_t:CDS:1</fullName>
    </submittedName>
</protein>
<dbReference type="EMBL" id="CAJVPY010007834">
    <property type="protein sequence ID" value="CAG8687603.1"/>
    <property type="molecule type" value="Genomic_DNA"/>
</dbReference>
<dbReference type="SMART" id="SM00674">
    <property type="entry name" value="CENPB"/>
    <property type="match status" value="1"/>
</dbReference>
<feature type="domain" description="HTH CENPB-type" evidence="3">
    <location>
        <begin position="58"/>
        <end position="130"/>
    </location>
</feature>
<dbReference type="SUPFAM" id="SSF46689">
    <property type="entry name" value="Homeodomain-like"/>
    <property type="match status" value="1"/>
</dbReference>
<dbReference type="AlphaFoldDB" id="A0A9N9ER77"/>
<evidence type="ECO:0000256" key="2">
    <source>
        <dbReference type="SAM" id="MobiDB-lite"/>
    </source>
</evidence>
<dbReference type="GO" id="GO:0003677">
    <property type="term" value="F:DNA binding"/>
    <property type="evidence" value="ECO:0007669"/>
    <property type="project" value="UniProtKB-KW"/>
</dbReference>
<comment type="caution">
    <text evidence="4">The sequence shown here is derived from an EMBL/GenBank/DDBJ whole genome shotgun (WGS) entry which is preliminary data.</text>
</comment>
<dbReference type="InterPro" id="IPR006600">
    <property type="entry name" value="HTH_CenpB_DNA-bd_dom"/>
</dbReference>
<organism evidence="4 5">
    <name type="scientific">Dentiscutata erythropus</name>
    <dbReference type="NCBI Taxonomy" id="1348616"/>
    <lineage>
        <taxon>Eukaryota</taxon>
        <taxon>Fungi</taxon>
        <taxon>Fungi incertae sedis</taxon>
        <taxon>Mucoromycota</taxon>
        <taxon>Glomeromycotina</taxon>
        <taxon>Glomeromycetes</taxon>
        <taxon>Diversisporales</taxon>
        <taxon>Gigasporaceae</taxon>
        <taxon>Dentiscutata</taxon>
    </lineage>
</organism>
<dbReference type="PANTHER" id="PTHR19303:SF73">
    <property type="entry name" value="PROTEIN PDC2"/>
    <property type="match status" value="1"/>
</dbReference>
<name>A0A9N9ER77_9GLOM</name>
<evidence type="ECO:0000313" key="4">
    <source>
        <dbReference type="EMBL" id="CAG8687603.1"/>
    </source>
</evidence>
<keyword evidence="5" id="KW-1185">Reference proteome</keyword>
<sequence length="443" mass="50901">MSHKRTTLTEIQKRDLCAYALNNKLTRAQYVNWIEEHTVSRILKTGEQRLSSEPISPDIKRHKSVTYPELELALKEFVLTYQNKTVLSDAILIEKAKLLAERLKIPQGAFQFSAGWLHKFKDRNGIRQRRIEGEAGSADETAINNALLLIKNRCSEYPLERIYNMDETRLFYRLEPDRTLATRRLSGRKMNKECLSVALCVNTNGSHKLDPLVIGKYQRPRCFKNIRIQNMPMKYSSNAKAWMISSLFQEWIQEFDHQVGQMHQGQRVLLLLDNCPSHILAGLTLHLMLQHVEEGNRAEDLRINILQAINFIIQAWDEISAETIHNCWCYTKILLYDINAERNASASTLANTSANTYQKNSAHDDLVDALQALRLSYPMRVEEFLNIPEEDVVYEAPEDDQIIDELAYLFRNANEDIDLDEADDSNESPIIGASTAMSSLETV</sequence>